<comment type="subcellular location">
    <subcellularLocation>
        <location evidence="1">Cell membrane</location>
        <topology evidence="1">Multi-pass membrane protein</topology>
    </subcellularLocation>
</comment>
<dbReference type="EMBL" id="AP019781">
    <property type="protein sequence ID" value="BBL67296.1"/>
    <property type="molecule type" value="Genomic_DNA"/>
</dbReference>
<sequence length="383" mass="41959">MPPLELLGLVGFIDPIRPDVPDAIRRCRSAGVDVVMVTGDHPATALAIARELEITDSPDEVVTGVKLGDPEVATLSEFIDRVKKGRVFARVTPLQKLRIVEAYRKSGEFVAVTGDGVNDAPALRSANIGVAMGSGTDVAKDTASLIVTDDDFASIVAGIEEGRYAYDNVRKVVYLLITTGFAEVLLFMLALLIGLPLPLVAVQLLWLNLVTNGIQDTALAFEKGEPGIMNRPPRRTEEGFFNRLMIEQVLLSGTVIGLVTLGAWYWLLSNGWDEFAARNLLFLLMVLFENFHLFNCRSEYISAFRVPISNNYILIAAVIAAQGLHIAALYIPFFQDVLQVQPVSLVEWITLLVLASSVVVVMEIFKAVRKHRPLDHQTGYGVG</sequence>
<name>A0ABM7H377_9EURY</name>
<feature type="transmembrane region" description="Helical" evidence="3">
    <location>
        <begin position="345"/>
        <end position="365"/>
    </location>
</feature>
<dbReference type="InterPro" id="IPR006068">
    <property type="entry name" value="ATPase_P-typ_cation-transptr_C"/>
</dbReference>
<feature type="domain" description="Cation-transporting P-type ATPase C-terminal" evidence="4">
    <location>
        <begin position="196"/>
        <end position="367"/>
    </location>
</feature>
<dbReference type="InterPro" id="IPR001757">
    <property type="entry name" value="P_typ_ATPase"/>
</dbReference>
<evidence type="ECO:0000313" key="6">
    <source>
        <dbReference type="Proteomes" id="UP000824969"/>
    </source>
</evidence>
<keyword evidence="2" id="KW-1003">Cell membrane</keyword>
<reference evidence="5 6" key="1">
    <citation type="submission" date="2019-06" db="EMBL/GenBank/DDBJ databases">
        <title>Complete genome sequence of Methanoculleus chikugoensis strain MG62.</title>
        <authorList>
            <person name="Asakawa S."/>
            <person name="Dianou D."/>
        </authorList>
    </citation>
    <scope>NUCLEOTIDE SEQUENCE [LARGE SCALE GENOMIC DNA]</scope>
    <source>
        <strain evidence="5 6">MG62</strain>
    </source>
</reference>
<evidence type="ECO:0000256" key="2">
    <source>
        <dbReference type="ARBA" id="ARBA00022475"/>
    </source>
</evidence>
<dbReference type="InterPro" id="IPR050510">
    <property type="entry name" value="Cation_transp_ATPase_P-type"/>
</dbReference>
<feature type="transmembrane region" description="Helical" evidence="3">
    <location>
        <begin position="249"/>
        <end position="268"/>
    </location>
</feature>
<dbReference type="PANTHER" id="PTHR43294:SF21">
    <property type="entry name" value="CATION TRANSPORTING ATPASE"/>
    <property type="match status" value="1"/>
</dbReference>
<evidence type="ECO:0000256" key="3">
    <source>
        <dbReference type="SAM" id="Phobius"/>
    </source>
</evidence>
<dbReference type="PANTHER" id="PTHR43294">
    <property type="entry name" value="SODIUM/POTASSIUM-TRANSPORTING ATPASE SUBUNIT ALPHA"/>
    <property type="match status" value="1"/>
</dbReference>
<organism evidence="5 6">
    <name type="scientific">Methanoculleus chikugoensis</name>
    <dbReference type="NCBI Taxonomy" id="118126"/>
    <lineage>
        <taxon>Archaea</taxon>
        <taxon>Methanobacteriati</taxon>
        <taxon>Methanobacteriota</taxon>
        <taxon>Stenosarchaea group</taxon>
        <taxon>Methanomicrobia</taxon>
        <taxon>Methanomicrobiales</taxon>
        <taxon>Methanomicrobiaceae</taxon>
        <taxon>Methanoculleus</taxon>
    </lineage>
</organism>
<keyword evidence="3" id="KW-1133">Transmembrane helix</keyword>
<feature type="transmembrane region" description="Helical" evidence="3">
    <location>
        <begin position="312"/>
        <end position="333"/>
    </location>
</feature>
<keyword evidence="3" id="KW-0472">Membrane</keyword>
<dbReference type="NCBIfam" id="TIGR01494">
    <property type="entry name" value="ATPase_P-type"/>
    <property type="match status" value="1"/>
</dbReference>
<proteinExistence type="predicted"/>
<dbReference type="Proteomes" id="UP000824969">
    <property type="component" value="Chromosome"/>
</dbReference>
<accession>A0ABM7H377</accession>
<protein>
    <recommendedName>
        <fullName evidence="4">Cation-transporting P-type ATPase C-terminal domain-containing protein</fullName>
    </recommendedName>
</protein>
<dbReference type="Pfam" id="PF00689">
    <property type="entry name" value="Cation_ATPase_C"/>
    <property type="match status" value="1"/>
</dbReference>
<evidence type="ECO:0000259" key="4">
    <source>
        <dbReference type="Pfam" id="PF00689"/>
    </source>
</evidence>
<dbReference type="Pfam" id="PF00702">
    <property type="entry name" value="Hydrolase"/>
    <property type="match status" value="1"/>
</dbReference>
<keyword evidence="6" id="KW-1185">Reference proteome</keyword>
<keyword evidence="3" id="KW-0812">Transmembrane</keyword>
<evidence type="ECO:0000313" key="5">
    <source>
        <dbReference type="EMBL" id="BBL67296.1"/>
    </source>
</evidence>
<evidence type="ECO:0000256" key="1">
    <source>
        <dbReference type="ARBA" id="ARBA00004651"/>
    </source>
</evidence>
<feature type="transmembrane region" description="Helical" evidence="3">
    <location>
        <begin position="280"/>
        <end position="300"/>
    </location>
</feature>
<gene>
    <name evidence="5" type="ORF">MchiMG62_04770</name>
</gene>